<dbReference type="Pfam" id="PF13186">
    <property type="entry name" value="SPASM"/>
    <property type="match status" value="1"/>
</dbReference>
<dbReference type="PANTHER" id="PTHR11228">
    <property type="entry name" value="RADICAL SAM DOMAIN PROTEIN"/>
    <property type="match status" value="1"/>
</dbReference>
<dbReference type="Proteomes" id="UP000769766">
    <property type="component" value="Unassembled WGS sequence"/>
</dbReference>
<organism evidence="2 3">
    <name type="scientific">Tectimicrobiota bacterium</name>
    <dbReference type="NCBI Taxonomy" id="2528274"/>
    <lineage>
        <taxon>Bacteria</taxon>
        <taxon>Pseudomonadati</taxon>
        <taxon>Nitrospinota/Tectimicrobiota group</taxon>
        <taxon>Candidatus Tectimicrobiota</taxon>
    </lineage>
</organism>
<sequence length="221" mass="25228">GIHLDTVHQETYNQLHRDPKGLQQKIRGFKNLLEAGFAPSRIFGCICLTRPAVERIEETLDWFVEEMGVRFIDMPTFRPLGYGKDQARLKAWEPSAEEVQRACEYRAKKLGPSLLRFGPMECSKFFCQSYFLITSEGNVLCCGNIPDLVFGNVFQEGFREIFERNRDRLLFSFEIKGKCGSCENNDVCFGCRANAFYYAGDIQASDPKCWMNEGTTGGPLR</sequence>
<feature type="non-terminal residue" evidence="2">
    <location>
        <position position="1"/>
    </location>
</feature>
<dbReference type="InterPro" id="IPR050377">
    <property type="entry name" value="Radical_SAM_PqqE_MftC-like"/>
</dbReference>
<name>A0A932CQ88_UNCTE</name>
<evidence type="ECO:0000313" key="2">
    <source>
        <dbReference type="EMBL" id="MBI2877146.1"/>
    </source>
</evidence>
<dbReference type="EMBL" id="JACPRF010000292">
    <property type="protein sequence ID" value="MBI2877146.1"/>
    <property type="molecule type" value="Genomic_DNA"/>
</dbReference>
<dbReference type="InterPro" id="IPR023885">
    <property type="entry name" value="4Fe4S-binding_SPASM_dom"/>
</dbReference>
<dbReference type="InterPro" id="IPR058240">
    <property type="entry name" value="rSAM_sf"/>
</dbReference>
<dbReference type="Gene3D" id="3.20.20.70">
    <property type="entry name" value="Aldolase class I"/>
    <property type="match status" value="1"/>
</dbReference>
<feature type="domain" description="4Fe4S-binding SPASM" evidence="1">
    <location>
        <begin position="127"/>
        <end position="182"/>
    </location>
</feature>
<evidence type="ECO:0000259" key="1">
    <source>
        <dbReference type="Pfam" id="PF13186"/>
    </source>
</evidence>
<proteinExistence type="predicted"/>
<accession>A0A932CQ88</accession>
<dbReference type="NCBIfam" id="TIGR04085">
    <property type="entry name" value="rSAM_more_4Fe4S"/>
    <property type="match status" value="1"/>
</dbReference>
<dbReference type="PANTHER" id="PTHR11228:SF7">
    <property type="entry name" value="PQQA PEPTIDE CYCLASE"/>
    <property type="match status" value="1"/>
</dbReference>
<dbReference type="AlphaFoldDB" id="A0A932CQ88"/>
<dbReference type="SUPFAM" id="SSF102114">
    <property type="entry name" value="Radical SAM enzymes"/>
    <property type="match status" value="1"/>
</dbReference>
<protein>
    <submittedName>
        <fullName evidence="2">SPASM domain-containing protein</fullName>
    </submittedName>
</protein>
<gene>
    <name evidence="2" type="ORF">HYY20_09720</name>
</gene>
<evidence type="ECO:0000313" key="3">
    <source>
        <dbReference type="Proteomes" id="UP000769766"/>
    </source>
</evidence>
<dbReference type="InterPro" id="IPR013785">
    <property type="entry name" value="Aldolase_TIM"/>
</dbReference>
<comment type="caution">
    <text evidence="2">The sequence shown here is derived from an EMBL/GenBank/DDBJ whole genome shotgun (WGS) entry which is preliminary data.</text>
</comment>
<reference evidence="2" key="1">
    <citation type="submission" date="2020-07" db="EMBL/GenBank/DDBJ databases">
        <title>Huge and variable diversity of episymbiotic CPR bacteria and DPANN archaea in groundwater ecosystems.</title>
        <authorList>
            <person name="He C.Y."/>
            <person name="Keren R."/>
            <person name="Whittaker M."/>
            <person name="Farag I.F."/>
            <person name="Doudna J."/>
            <person name="Cate J.H.D."/>
            <person name="Banfield J.F."/>
        </authorList>
    </citation>
    <scope>NUCLEOTIDE SEQUENCE</scope>
    <source>
        <strain evidence="2">NC_groundwater_672_Ag_B-0.1um_62_36</strain>
    </source>
</reference>